<dbReference type="Pfam" id="PF08615">
    <property type="entry name" value="RNase_H2_suC"/>
    <property type="match status" value="1"/>
</dbReference>
<evidence type="ECO:0008006" key="3">
    <source>
        <dbReference type="Google" id="ProtNLM"/>
    </source>
</evidence>
<dbReference type="RefSeq" id="XP_005766367.1">
    <property type="nucleotide sequence ID" value="XM_005766310.1"/>
</dbReference>
<dbReference type="PaxDb" id="2903-EOD13938"/>
<dbReference type="GeneID" id="17260089"/>
<dbReference type="AlphaFoldDB" id="A0A0D3IRQ3"/>
<dbReference type="InterPro" id="IPR013924">
    <property type="entry name" value="RNase_H2_suC"/>
</dbReference>
<evidence type="ECO:0000313" key="2">
    <source>
        <dbReference type="Proteomes" id="UP000013827"/>
    </source>
</evidence>
<dbReference type="Gene3D" id="2.40.128.680">
    <property type="match status" value="1"/>
</dbReference>
<dbReference type="Proteomes" id="UP000013827">
    <property type="component" value="Unassembled WGS sequence"/>
</dbReference>
<dbReference type="HOGENOM" id="CLU_097632_3_0_1"/>
<reference evidence="1" key="2">
    <citation type="submission" date="2024-10" db="UniProtKB">
        <authorList>
            <consortium name="EnsemblProtists"/>
        </authorList>
    </citation>
    <scope>IDENTIFICATION</scope>
</reference>
<dbReference type="EnsemblProtists" id="EOD13938">
    <property type="protein sequence ID" value="EOD13938"/>
    <property type="gene ID" value="EMIHUDRAFT_246588"/>
</dbReference>
<dbReference type="STRING" id="2903.R1BUT8"/>
<dbReference type="GO" id="GO:0032299">
    <property type="term" value="C:ribonuclease H2 complex"/>
    <property type="evidence" value="ECO:0007669"/>
    <property type="project" value="InterPro"/>
</dbReference>
<dbReference type="KEGG" id="ehx:EMIHUDRAFT_246588"/>
<organism evidence="1 2">
    <name type="scientific">Emiliania huxleyi (strain CCMP1516)</name>
    <dbReference type="NCBI Taxonomy" id="280463"/>
    <lineage>
        <taxon>Eukaryota</taxon>
        <taxon>Haptista</taxon>
        <taxon>Haptophyta</taxon>
        <taxon>Prymnesiophyceae</taxon>
        <taxon>Isochrysidales</taxon>
        <taxon>Noelaerhabdaceae</taxon>
        <taxon>Emiliania</taxon>
    </lineage>
</organism>
<keyword evidence="2" id="KW-1185">Reference proteome</keyword>
<dbReference type="PANTHER" id="PTHR47204">
    <property type="entry name" value="OS02G0168900 PROTEIN"/>
    <property type="match status" value="1"/>
</dbReference>
<sequence>MSWHQLKAWPKMTDSTVLCVKPEEKTPQCTPNLLPCDISSTGPAPVSAYFHPSEAASDGGRTAHFRGRQLRGRHLPLPAGYEGLVLQDTVAASIADGEERRWVERGTFSELGYWKHDDPTAATDPMAKAMDFCRLAGVLHGHHAPPPQV</sequence>
<reference evidence="2" key="1">
    <citation type="journal article" date="2013" name="Nature">
        <title>Pan genome of the phytoplankton Emiliania underpins its global distribution.</title>
        <authorList>
            <person name="Read B.A."/>
            <person name="Kegel J."/>
            <person name="Klute M.J."/>
            <person name="Kuo A."/>
            <person name="Lefebvre S.C."/>
            <person name="Maumus F."/>
            <person name="Mayer C."/>
            <person name="Miller J."/>
            <person name="Monier A."/>
            <person name="Salamov A."/>
            <person name="Young J."/>
            <person name="Aguilar M."/>
            <person name="Claverie J.M."/>
            <person name="Frickenhaus S."/>
            <person name="Gonzalez K."/>
            <person name="Herman E.K."/>
            <person name="Lin Y.C."/>
            <person name="Napier J."/>
            <person name="Ogata H."/>
            <person name="Sarno A.F."/>
            <person name="Shmutz J."/>
            <person name="Schroeder D."/>
            <person name="de Vargas C."/>
            <person name="Verret F."/>
            <person name="von Dassow P."/>
            <person name="Valentin K."/>
            <person name="Van de Peer Y."/>
            <person name="Wheeler G."/>
            <person name="Dacks J.B."/>
            <person name="Delwiche C.F."/>
            <person name="Dyhrman S.T."/>
            <person name="Glockner G."/>
            <person name="John U."/>
            <person name="Richards T."/>
            <person name="Worden A.Z."/>
            <person name="Zhang X."/>
            <person name="Grigoriev I.V."/>
            <person name="Allen A.E."/>
            <person name="Bidle K."/>
            <person name="Borodovsky M."/>
            <person name="Bowler C."/>
            <person name="Brownlee C."/>
            <person name="Cock J.M."/>
            <person name="Elias M."/>
            <person name="Gladyshev V.N."/>
            <person name="Groth M."/>
            <person name="Guda C."/>
            <person name="Hadaegh A."/>
            <person name="Iglesias-Rodriguez M.D."/>
            <person name="Jenkins J."/>
            <person name="Jones B.M."/>
            <person name="Lawson T."/>
            <person name="Leese F."/>
            <person name="Lindquist E."/>
            <person name="Lobanov A."/>
            <person name="Lomsadze A."/>
            <person name="Malik S.B."/>
            <person name="Marsh M.E."/>
            <person name="Mackinder L."/>
            <person name="Mock T."/>
            <person name="Mueller-Roeber B."/>
            <person name="Pagarete A."/>
            <person name="Parker M."/>
            <person name="Probert I."/>
            <person name="Quesneville H."/>
            <person name="Raines C."/>
            <person name="Rensing S.A."/>
            <person name="Riano-Pachon D.M."/>
            <person name="Richier S."/>
            <person name="Rokitta S."/>
            <person name="Shiraiwa Y."/>
            <person name="Soanes D.M."/>
            <person name="van der Giezen M."/>
            <person name="Wahlund T.M."/>
            <person name="Williams B."/>
            <person name="Wilson W."/>
            <person name="Wolfe G."/>
            <person name="Wurch L.L."/>
        </authorList>
    </citation>
    <scope>NUCLEOTIDE SEQUENCE</scope>
</reference>
<evidence type="ECO:0000313" key="1">
    <source>
        <dbReference type="EnsemblProtists" id="EOD13938"/>
    </source>
</evidence>
<accession>A0A0D3IRQ3</accession>
<dbReference type="CDD" id="cd09271">
    <property type="entry name" value="RNase_H2-C"/>
    <property type="match status" value="1"/>
</dbReference>
<protein>
    <recommendedName>
        <fullName evidence="3">AMP-dependent synthetase/ligase domain-containing protein</fullName>
    </recommendedName>
</protein>
<dbReference type="PANTHER" id="PTHR47204:SF1">
    <property type="entry name" value="RIBONUCLEASE H2 SUBUNIT C"/>
    <property type="match status" value="1"/>
</dbReference>
<name>A0A0D3IRQ3_EMIH1</name>
<proteinExistence type="predicted"/>
<dbReference type="GO" id="GO:0006401">
    <property type="term" value="P:RNA catabolic process"/>
    <property type="evidence" value="ECO:0007669"/>
    <property type="project" value="InterPro"/>
</dbReference>